<proteinExistence type="inferred from homology"/>
<keyword evidence="4 8" id="KW-0833">Ubl conjugation pathway</keyword>
<dbReference type="EMBL" id="JXCE01000085">
    <property type="protein sequence ID" value="KPA41780.1"/>
    <property type="molecule type" value="Genomic_DNA"/>
</dbReference>
<evidence type="ECO:0000313" key="11">
    <source>
        <dbReference type="Proteomes" id="UP000037904"/>
    </source>
</evidence>
<dbReference type="Proteomes" id="UP000037904">
    <property type="component" value="Unassembled WGS sequence"/>
</dbReference>
<keyword evidence="6 8" id="KW-0788">Thiol protease</keyword>
<comment type="similarity">
    <text evidence="2 7 8">Belongs to the peptidase C12 family.</text>
</comment>
<evidence type="ECO:0000313" key="10">
    <source>
        <dbReference type="EMBL" id="KPA41780.1"/>
    </source>
</evidence>
<evidence type="ECO:0000256" key="6">
    <source>
        <dbReference type="ARBA" id="ARBA00022807"/>
    </source>
</evidence>
<dbReference type="GO" id="GO:0016579">
    <property type="term" value="P:protein deubiquitination"/>
    <property type="evidence" value="ECO:0007669"/>
    <property type="project" value="TreeGrafter"/>
</dbReference>
<evidence type="ECO:0000256" key="4">
    <source>
        <dbReference type="ARBA" id="ARBA00022786"/>
    </source>
</evidence>
<dbReference type="Gene3D" id="3.40.532.10">
    <property type="entry name" value="Peptidase C12, ubiquitin carboxyl-terminal hydrolase"/>
    <property type="match status" value="1"/>
</dbReference>
<dbReference type="Pfam" id="PF01088">
    <property type="entry name" value="Peptidase_C12"/>
    <property type="match status" value="1"/>
</dbReference>
<evidence type="ECO:0000256" key="7">
    <source>
        <dbReference type="PROSITE-ProRule" id="PRU01393"/>
    </source>
</evidence>
<dbReference type="InterPro" id="IPR036959">
    <property type="entry name" value="Peptidase_C12_UCH_sf"/>
</dbReference>
<dbReference type="PANTHER" id="PTHR10589:SF17">
    <property type="entry name" value="UBIQUITIN CARBOXYL-TERMINAL HYDROLASE"/>
    <property type="match status" value="1"/>
</dbReference>
<dbReference type="PRINTS" id="PR00707">
    <property type="entry name" value="UBCTHYDRLASE"/>
</dbReference>
<dbReference type="InterPro" id="IPR001578">
    <property type="entry name" value="Peptidase_C12_UCH"/>
</dbReference>
<keyword evidence="5 8" id="KW-0378">Hydrolase</keyword>
<keyword evidence="3 8" id="KW-0645">Protease</keyword>
<dbReference type="GO" id="GO:0006511">
    <property type="term" value="P:ubiquitin-dependent protein catabolic process"/>
    <property type="evidence" value="ECO:0007669"/>
    <property type="project" value="UniProtKB-UniRule"/>
</dbReference>
<dbReference type="InterPro" id="IPR038765">
    <property type="entry name" value="Papain-like_cys_pep_sf"/>
</dbReference>
<feature type="domain" description="UCH catalytic" evidence="9">
    <location>
        <begin position="28"/>
        <end position="258"/>
    </location>
</feature>
<evidence type="ECO:0000256" key="1">
    <source>
        <dbReference type="ARBA" id="ARBA00000707"/>
    </source>
</evidence>
<dbReference type="SUPFAM" id="SSF54001">
    <property type="entry name" value="Cysteine proteinases"/>
    <property type="match status" value="1"/>
</dbReference>
<evidence type="ECO:0000256" key="2">
    <source>
        <dbReference type="ARBA" id="ARBA00009326"/>
    </source>
</evidence>
<organism evidence="10 11">
    <name type="scientific">Fusarium langsethiae</name>
    <dbReference type="NCBI Taxonomy" id="179993"/>
    <lineage>
        <taxon>Eukaryota</taxon>
        <taxon>Fungi</taxon>
        <taxon>Dikarya</taxon>
        <taxon>Ascomycota</taxon>
        <taxon>Pezizomycotina</taxon>
        <taxon>Sordariomycetes</taxon>
        <taxon>Hypocreomycetidae</taxon>
        <taxon>Hypocreales</taxon>
        <taxon>Nectriaceae</taxon>
        <taxon>Fusarium</taxon>
    </lineage>
</organism>
<dbReference type="EC" id="3.4.19.12" evidence="8"/>
<keyword evidence="11" id="KW-1185">Reference proteome</keyword>
<evidence type="ECO:0000256" key="8">
    <source>
        <dbReference type="RuleBase" id="RU361215"/>
    </source>
</evidence>
<dbReference type="CDD" id="cd09616">
    <property type="entry name" value="Peptidase_C12_UCH_L1_L3"/>
    <property type="match status" value="1"/>
</dbReference>
<comment type="caution">
    <text evidence="10">The sequence shown here is derived from an EMBL/GenBank/DDBJ whole genome shotgun (WGS) entry which is preliminary data.</text>
</comment>
<dbReference type="PANTHER" id="PTHR10589">
    <property type="entry name" value="UBIQUITIN CARBOXYL-TERMINAL HYDROLASE"/>
    <property type="match status" value="1"/>
</dbReference>
<evidence type="ECO:0000256" key="3">
    <source>
        <dbReference type="ARBA" id="ARBA00022670"/>
    </source>
</evidence>
<reference evidence="10 11" key="1">
    <citation type="submission" date="2015-04" db="EMBL/GenBank/DDBJ databases">
        <title>The draft genome sequence of Fusarium langsethiae, a T-2/HT-2 mycotoxin producer.</title>
        <authorList>
            <person name="Lysoe E."/>
            <person name="Divon H.H."/>
            <person name="Terzi V."/>
            <person name="Orru L."/>
            <person name="Lamontanara A."/>
            <person name="Kolseth A.-K."/>
            <person name="Frandsen R.J."/>
            <person name="Nielsen K."/>
            <person name="Thrane U."/>
        </authorList>
    </citation>
    <scope>NUCLEOTIDE SEQUENCE [LARGE SCALE GENOMIC DNA]</scope>
    <source>
        <strain evidence="10 11">Fl201059</strain>
    </source>
</reference>
<evidence type="ECO:0000259" key="9">
    <source>
        <dbReference type="PROSITE" id="PS52048"/>
    </source>
</evidence>
<sequence>MKFLPKHPTRFHRCQQAIVTFRKDGTKTFIPLENNPEVFTKLIHNLGVSKKLGFYDVYSVDEPELIAMIPRPVHALIFITPAPMWARVRESDPGSKELTYDGSGPDEPVMWYRQTIGHACGLIALLHSVSNGTAKDFISPDSLLDKIIKKTRDLKPLARADFLYNSVELEKAHMDAAVTGDSAAPTSQEPVGYHFISFVKGSYGHLYDLEGGWGEPVDCGILDKGNDLLSDQALEATVKRYTKVADGNLEFSIIALSTTPEED</sequence>
<dbReference type="GO" id="GO:0005737">
    <property type="term" value="C:cytoplasm"/>
    <property type="evidence" value="ECO:0007669"/>
    <property type="project" value="TreeGrafter"/>
</dbReference>
<dbReference type="AlphaFoldDB" id="A0A0M9EXR2"/>
<comment type="caution">
    <text evidence="7">Lacks conserved residue(s) required for the propagation of feature annotation.</text>
</comment>
<accession>A0A0M9EXR2</accession>
<evidence type="ECO:0000256" key="5">
    <source>
        <dbReference type="ARBA" id="ARBA00022801"/>
    </source>
</evidence>
<protein>
    <recommendedName>
        <fullName evidence="8">Ubiquitin carboxyl-terminal hydrolase</fullName>
        <ecNumber evidence="8">3.4.19.12</ecNumber>
    </recommendedName>
</protein>
<name>A0A0M9EXR2_FUSLA</name>
<dbReference type="GO" id="GO:0004843">
    <property type="term" value="F:cysteine-type deubiquitinase activity"/>
    <property type="evidence" value="ECO:0007669"/>
    <property type="project" value="UniProtKB-EC"/>
</dbReference>
<dbReference type="PROSITE" id="PS52048">
    <property type="entry name" value="UCH_DOMAIN"/>
    <property type="match status" value="1"/>
</dbReference>
<comment type="catalytic activity">
    <reaction evidence="1 8">
        <text>Thiol-dependent hydrolysis of ester, thioester, amide, peptide and isopeptide bonds formed by the C-terminal Gly of ubiquitin (a 76-residue protein attached to proteins as an intracellular targeting signal).</text>
        <dbReference type="EC" id="3.4.19.12"/>
    </reaction>
</comment>
<gene>
    <name evidence="10" type="ORF">FLAG1_05303</name>
</gene>